<dbReference type="Pfam" id="PF00072">
    <property type="entry name" value="Response_reg"/>
    <property type="match status" value="1"/>
</dbReference>
<dbReference type="Proteomes" id="UP001597090">
    <property type="component" value="Unassembled WGS sequence"/>
</dbReference>
<accession>A0ABW2YRZ8</accession>
<dbReference type="InterPro" id="IPR001789">
    <property type="entry name" value="Sig_transdc_resp-reg_receiver"/>
</dbReference>
<comment type="caution">
    <text evidence="4">The sequence shown here is derived from an EMBL/GenBank/DDBJ whole genome shotgun (WGS) entry which is preliminary data.</text>
</comment>
<dbReference type="InterPro" id="IPR011006">
    <property type="entry name" value="CheY-like_superfamily"/>
</dbReference>
<gene>
    <name evidence="4" type="ORF">ACFQZQ_13525</name>
</gene>
<dbReference type="SMART" id="SM00448">
    <property type="entry name" value="REC"/>
    <property type="match status" value="1"/>
</dbReference>
<feature type="domain" description="Response regulatory" evidence="3">
    <location>
        <begin position="14"/>
        <end position="123"/>
    </location>
</feature>
<dbReference type="InterPro" id="IPR050595">
    <property type="entry name" value="Bact_response_regulator"/>
</dbReference>
<proteinExistence type="predicted"/>
<dbReference type="SUPFAM" id="SSF52172">
    <property type="entry name" value="CheY-like"/>
    <property type="match status" value="1"/>
</dbReference>
<keyword evidence="5" id="KW-1185">Reference proteome</keyword>
<evidence type="ECO:0000313" key="4">
    <source>
        <dbReference type="EMBL" id="MFD0740299.1"/>
    </source>
</evidence>
<feature type="modified residue" description="4-aspartylphosphate" evidence="2">
    <location>
        <position position="63"/>
    </location>
</feature>
<name>A0ABW2YRZ8_9GAMM</name>
<evidence type="ECO:0000256" key="1">
    <source>
        <dbReference type="ARBA" id="ARBA00022553"/>
    </source>
</evidence>
<dbReference type="PROSITE" id="PS50110">
    <property type="entry name" value="RESPONSE_REGULATORY"/>
    <property type="match status" value="1"/>
</dbReference>
<organism evidence="4 5">
    <name type="scientific">Lysobacter koreensis</name>
    <dbReference type="NCBI Taxonomy" id="266122"/>
    <lineage>
        <taxon>Bacteria</taxon>
        <taxon>Pseudomonadati</taxon>
        <taxon>Pseudomonadota</taxon>
        <taxon>Gammaproteobacteria</taxon>
        <taxon>Lysobacterales</taxon>
        <taxon>Lysobacteraceae</taxon>
        <taxon>Lysobacter</taxon>
    </lineage>
</organism>
<keyword evidence="1 2" id="KW-0597">Phosphoprotein</keyword>
<dbReference type="EMBL" id="JBHTIH010000007">
    <property type="protein sequence ID" value="MFD0740299.1"/>
    <property type="molecule type" value="Genomic_DNA"/>
</dbReference>
<evidence type="ECO:0000259" key="3">
    <source>
        <dbReference type="PROSITE" id="PS50110"/>
    </source>
</evidence>
<dbReference type="PANTHER" id="PTHR44591">
    <property type="entry name" value="STRESS RESPONSE REGULATOR PROTEIN 1"/>
    <property type="match status" value="1"/>
</dbReference>
<dbReference type="PANTHER" id="PTHR44591:SF24">
    <property type="entry name" value="PROTEIN-GLUTAMATE METHYLESTERASE_PROTEIN-GLUTAMINE GLUTAMINASE 1"/>
    <property type="match status" value="1"/>
</dbReference>
<protein>
    <submittedName>
        <fullName evidence="4">Response regulator</fullName>
    </submittedName>
</protein>
<dbReference type="RefSeq" id="WP_386813446.1">
    <property type="nucleotide sequence ID" value="NZ_JBHTIH010000007.1"/>
</dbReference>
<reference evidence="5" key="1">
    <citation type="journal article" date="2019" name="Int. J. Syst. Evol. Microbiol.">
        <title>The Global Catalogue of Microorganisms (GCM) 10K type strain sequencing project: providing services to taxonomists for standard genome sequencing and annotation.</title>
        <authorList>
            <consortium name="The Broad Institute Genomics Platform"/>
            <consortium name="The Broad Institute Genome Sequencing Center for Infectious Disease"/>
            <person name="Wu L."/>
            <person name="Ma J."/>
        </authorList>
    </citation>
    <scope>NUCLEOTIDE SEQUENCE [LARGE SCALE GENOMIC DNA]</scope>
    <source>
        <strain evidence="5">CCUG 55491</strain>
    </source>
</reference>
<evidence type="ECO:0000256" key="2">
    <source>
        <dbReference type="PROSITE-ProRule" id="PRU00169"/>
    </source>
</evidence>
<sequence>MSQPAPGFGSTRARILIVEDEACLAMMLEDLLRDAGNEVLKAARVHTALELVESQRFDAAILDINIAGKPVFPVADALRQRDVPLMFTSGYGYKGLPDEYSAHPILQKPYGLEQLQQALLALLRG</sequence>
<evidence type="ECO:0000313" key="5">
    <source>
        <dbReference type="Proteomes" id="UP001597090"/>
    </source>
</evidence>
<dbReference type="Gene3D" id="3.40.50.2300">
    <property type="match status" value="1"/>
</dbReference>